<dbReference type="RefSeq" id="WP_199037090.1">
    <property type="nucleotide sequence ID" value="NZ_JAELXS010000004.1"/>
</dbReference>
<keyword evidence="1" id="KW-0732">Signal</keyword>
<dbReference type="PROSITE" id="PS51257">
    <property type="entry name" value="PROKAR_LIPOPROTEIN"/>
    <property type="match status" value="1"/>
</dbReference>
<name>A0ABS0XPA8_9SPHN</name>
<reference evidence="3" key="1">
    <citation type="submission" date="2020-12" db="EMBL/GenBank/DDBJ databases">
        <title>Hymenobacter sp.</title>
        <authorList>
            <person name="Kim M.K."/>
        </authorList>
    </citation>
    <scope>NUCLEOTIDE SEQUENCE [LARGE SCALE GENOMIC DNA]</scope>
    <source>
        <strain evidence="3">BT553</strain>
    </source>
</reference>
<dbReference type="EMBL" id="JAELXS010000004">
    <property type="protein sequence ID" value="MBJ6121882.1"/>
    <property type="molecule type" value="Genomic_DNA"/>
</dbReference>
<organism evidence="2 3">
    <name type="scientific">Sphingomonas mollis</name>
    <dbReference type="NCBI Taxonomy" id="2795726"/>
    <lineage>
        <taxon>Bacteria</taxon>
        <taxon>Pseudomonadati</taxon>
        <taxon>Pseudomonadota</taxon>
        <taxon>Alphaproteobacteria</taxon>
        <taxon>Sphingomonadales</taxon>
        <taxon>Sphingomonadaceae</taxon>
        <taxon>Sphingomonas</taxon>
    </lineage>
</organism>
<evidence type="ECO:0000313" key="3">
    <source>
        <dbReference type="Proteomes" id="UP000640426"/>
    </source>
</evidence>
<protein>
    <recommendedName>
        <fullName evidence="4">YMGG-like Gly-zipper domain-containing protein</fullName>
    </recommendedName>
</protein>
<gene>
    <name evidence="2" type="ORF">JAO74_08770</name>
</gene>
<evidence type="ECO:0000256" key="1">
    <source>
        <dbReference type="SAM" id="SignalP"/>
    </source>
</evidence>
<dbReference type="Proteomes" id="UP000640426">
    <property type="component" value="Unassembled WGS sequence"/>
</dbReference>
<comment type="caution">
    <text evidence="2">The sequence shown here is derived from an EMBL/GenBank/DDBJ whole genome shotgun (WGS) entry which is preliminary data.</text>
</comment>
<evidence type="ECO:0000313" key="2">
    <source>
        <dbReference type="EMBL" id="MBJ6121882.1"/>
    </source>
</evidence>
<keyword evidence="3" id="KW-1185">Reference proteome</keyword>
<evidence type="ECO:0008006" key="4">
    <source>
        <dbReference type="Google" id="ProtNLM"/>
    </source>
</evidence>
<accession>A0ABS0XPA8</accession>
<feature type="signal peptide" evidence="1">
    <location>
        <begin position="1"/>
        <end position="21"/>
    </location>
</feature>
<proteinExistence type="predicted"/>
<sequence>MKKIVMSSMLVAAAVSMSACSTLRGAAIGGAGGAGVAAVTGKDVGKGAAVGGTAGAVVGTVVD</sequence>
<feature type="chain" id="PRO_5047407058" description="YMGG-like Gly-zipper domain-containing protein" evidence="1">
    <location>
        <begin position="22"/>
        <end position="63"/>
    </location>
</feature>